<organism evidence="8 9">
    <name type="scientific">Sorangium cellulosum</name>
    <name type="common">Polyangium cellulosum</name>
    <dbReference type="NCBI Taxonomy" id="56"/>
    <lineage>
        <taxon>Bacteria</taxon>
        <taxon>Pseudomonadati</taxon>
        <taxon>Myxococcota</taxon>
        <taxon>Polyangia</taxon>
        <taxon>Polyangiales</taxon>
        <taxon>Polyangiaceae</taxon>
        <taxon>Sorangium</taxon>
    </lineage>
</organism>
<dbReference type="Pfam" id="PF00158">
    <property type="entry name" value="Sigma54_activat"/>
    <property type="match status" value="1"/>
</dbReference>
<protein>
    <submittedName>
        <fullName evidence="8">Fis family transcriptional regulator</fullName>
    </submittedName>
</protein>
<proteinExistence type="predicted"/>
<dbReference type="Pfam" id="PF25601">
    <property type="entry name" value="AAA_lid_14"/>
    <property type="match status" value="1"/>
</dbReference>
<dbReference type="SUPFAM" id="SSF46689">
    <property type="entry name" value="Homeodomain-like"/>
    <property type="match status" value="1"/>
</dbReference>
<dbReference type="CDD" id="cd00060">
    <property type="entry name" value="FHA"/>
    <property type="match status" value="1"/>
</dbReference>
<dbReference type="SUPFAM" id="SSF52540">
    <property type="entry name" value="P-loop containing nucleoside triphosphate hydrolases"/>
    <property type="match status" value="1"/>
</dbReference>
<evidence type="ECO:0000256" key="1">
    <source>
        <dbReference type="ARBA" id="ARBA00022741"/>
    </source>
</evidence>
<dbReference type="PROSITE" id="PS00676">
    <property type="entry name" value="SIGMA54_INTERACT_2"/>
    <property type="match status" value="1"/>
</dbReference>
<evidence type="ECO:0000313" key="9">
    <source>
        <dbReference type="Proteomes" id="UP000295497"/>
    </source>
</evidence>
<dbReference type="Pfam" id="PF02954">
    <property type="entry name" value="HTH_8"/>
    <property type="match status" value="1"/>
</dbReference>
<dbReference type="InterPro" id="IPR008984">
    <property type="entry name" value="SMAD_FHA_dom_sf"/>
</dbReference>
<dbReference type="PANTHER" id="PTHR32071">
    <property type="entry name" value="TRANSCRIPTIONAL REGULATORY PROTEIN"/>
    <property type="match status" value="1"/>
</dbReference>
<dbReference type="PROSITE" id="PS00688">
    <property type="entry name" value="SIGMA54_INTERACT_3"/>
    <property type="match status" value="1"/>
</dbReference>
<dbReference type="SMART" id="SM00382">
    <property type="entry name" value="AAA"/>
    <property type="match status" value="1"/>
</dbReference>
<keyword evidence="5" id="KW-0804">Transcription</keyword>
<dbReference type="AlphaFoldDB" id="A0A4P2QPV4"/>
<sequence>MRERFEYSFGLMSGLASSPLTTQTFDLRQSPDSRGIYSYLLVIGASSSYRRALPDDGVLVVGRSDEADVRLDTAAVSRRHAELVFSRGEIRIADLGSHNGTLVNGERIEGSRALGSGDVITMGDTTLILRRESPPRGSALIEMARLRRRVEEEVERAADSARPFGLAVVSLGSVQMRTTLEQRALSALRLVDIVAWDGASHLAIGFPELGGEAARAAALQVLEAIAPLSPEARAGLACYPFDGGDTEALLAGARTAASIAAPGAIASASEAAVRHVIGGRTVVVADSAMIRLFELIRRLAASDLPVLVLGETGAGKENAAAAVHHWSARAQKPMITLNCAALPETLVESELFGYEKGAFSEARAPKPGLLERAHGGTVFLDEIGELPLGAQAKLLRALEVKRITRLGDVRDREVDIRIVAATNRDLEEEVRAGRFRQDLLFRLSAAVVELPPLRHRRRELPILARLFLAEACARAGRPALELSEAALAALFAHPFPGNVRELKNAMEYAAATADGPVIEPWGLPERIAGLELPPRPAADPSAPPAAGPSRFKPIAEELREIECTRMRQALDAADGVQKRAAALLGMPVRTFTFKLKQYGISAREGKEGKRGA</sequence>
<dbReference type="GO" id="GO:0006355">
    <property type="term" value="P:regulation of DNA-templated transcription"/>
    <property type="evidence" value="ECO:0007669"/>
    <property type="project" value="InterPro"/>
</dbReference>
<dbReference type="CDD" id="cd00009">
    <property type="entry name" value="AAA"/>
    <property type="match status" value="1"/>
</dbReference>
<evidence type="ECO:0000256" key="5">
    <source>
        <dbReference type="ARBA" id="ARBA00023163"/>
    </source>
</evidence>
<evidence type="ECO:0000256" key="2">
    <source>
        <dbReference type="ARBA" id="ARBA00022840"/>
    </source>
</evidence>
<keyword evidence="3" id="KW-0805">Transcription regulation</keyword>
<gene>
    <name evidence="8" type="primary">fis</name>
    <name evidence="8" type="ORF">SOCE836_043270</name>
</gene>
<dbReference type="Pfam" id="PF00498">
    <property type="entry name" value="FHA"/>
    <property type="match status" value="1"/>
</dbReference>
<evidence type="ECO:0000259" key="6">
    <source>
        <dbReference type="PROSITE" id="PS50006"/>
    </source>
</evidence>
<dbReference type="InterPro" id="IPR002197">
    <property type="entry name" value="HTH_Fis"/>
</dbReference>
<accession>A0A4P2QPV4</accession>
<dbReference type="PROSITE" id="PS50006">
    <property type="entry name" value="FHA_DOMAIN"/>
    <property type="match status" value="1"/>
</dbReference>
<dbReference type="SUPFAM" id="SSF49879">
    <property type="entry name" value="SMAD/FHA domain"/>
    <property type="match status" value="1"/>
</dbReference>
<dbReference type="InterPro" id="IPR058031">
    <property type="entry name" value="AAA_lid_NorR"/>
</dbReference>
<dbReference type="InterPro" id="IPR003593">
    <property type="entry name" value="AAA+_ATPase"/>
</dbReference>
<dbReference type="Proteomes" id="UP000295497">
    <property type="component" value="Chromosome"/>
</dbReference>
<reference evidence="8 9" key="1">
    <citation type="submission" date="2015-09" db="EMBL/GenBank/DDBJ databases">
        <title>Sorangium comparison.</title>
        <authorList>
            <person name="Zaburannyi N."/>
            <person name="Bunk B."/>
            <person name="Overmann J."/>
            <person name="Mueller R."/>
        </authorList>
    </citation>
    <scope>NUCLEOTIDE SEQUENCE [LARGE SCALE GENOMIC DNA]</scope>
    <source>
        <strain evidence="8 9">So ce836</strain>
    </source>
</reference>
<feature type="domain" description="Sigma-54 factor interaction" evidence="7">
    <location>
        <begin position="282"/>
        <end position="511"/>
    </location>
</feature>
<dbReference type="InterPro" id="IPR009057">
    <property type="entry name" value="Homeodomain-like_sf"/>
</dbReference>
<dbReference type="Gene3D" id="3.40.50.300">
    <property type="entry name" value="P-loop containing nucleotide triphosphate hydrolases"/>
    <property type="match status" value="1"/>
</dbReference>
<evidence type="ECO:0000259" key="7">
    <source>
        <dbReference type="PROSITE" id="PS50045"/>
    </source>
</evidence>
<dbReference type="GO" id="GO:0005524">
    <property type="term" value="F:ATP binding"/>
    <property type="evidence" value="ECO:0007669"/>
    <property type="project" value="UniProtKB-KW"/>
</dbReference>
<dbReference type="InterPro" id="IPR025943">
    <property type="entry name" value="Sigma_54_int_dom_ATP-bd_2"/>
</dbReference>
<feature type="domain" description="FHA" evidence="6">
    <location>
        <begin position="59"/>
        <end position="108"/>
    </location>
</feature>
<dbReference type="InterPro" id="IPR027417">
    <property type="entry name" value="P-loop_NTPase"/>
</dbReference>
<dbReference type="PANTHER" id="PTHR32071:SF113">
    <property type="entry name" value="ALGINATE BIOSYNTHESIS TRANSCRIPTIONAL REGULATORY PROTEIN ALGB"/>
    <property type="match status" value="1"/>
</dbReference>
<dbReference type="EMBL" id="CP012672">
    <property type="protein sequence ID" value="AUX32190.1"/>
    <property type="molecule type" value="Genomic_DNA"/>
</dbReference>
<dbReference type="Gene3D" id="2.60.200.20">
    <property type="match status" value="1"/>
</dbReference>
<dbReference type="Gene3D" id="1.10.10.60">
    <property type="entry name" value="Homeodomain-like"/>
    <property type="match status" value="1"/>
</dbReference>
<evidence type="ECO:0000313" key="8">
    <source>
        <dbReference type="EMBL" id="AUX32190.1"/>
    </source>
</evidence>
<dbReference type="PROSITE" id="PS50045">
    <property type="entry name" value="SIGMA54_INTERACT_4"/>
    <property type="match status" value="1"/>
</dbReference>
<evidence type="ECO:0000256" key="4">
    <source>
        <dbReference type="ARBA" id="ARBA00023125"/>
    </source>
</evidence>
<keyword evidence="2" id="KW-0067">ATP-binding</keyword>
<dbReference type="InterPro" id="IPR000253">
    <property type="entry name" value="FHA_dom"/>
</dbReference>
<keyword evidence="4" id="KW-0238">DNA-binding</keyword>
<dbReference type="Gene3D" id="1.10.8.60">
    <property type="match status" value="1"/>
</dbReference>
<dbReference type="InterPro" id="IPR002078">
    <property type="entry name" value="Sigma_54_int"/>
</dbReference>
<evidence type="ECO:0000256" key="3">
    <source>
        <dbReference type="ARBA" id="ARBA00023015"/>
    </source>
</evidence>
<name>A0A4P2QPV4_SORCE</name>
<dbReference type="PRINTS" id="PR01590">
    <property type="entry name" value="HTHFIS"/>
</dbReference>
<dbReference type="GO" id="GO:0043565">
    <property type="term" value="F:sequence-specific DNA binding"/>
    <property type="evidence" value="ECO:0007669"/>
    <property type="project" value="InterPro"/>
</dbReference>
<keyword evidence="1" id="KW-0547">Nucleotide-binding</keyword>
<dbReference type="RefSeq" id="WP_129575840.1">
    <property type="nucleotide sequence ID" value="NZ_CP012672.1"/>
</dbReference>
<dbReference type="FunFam" id="3.40.50.300:FF:000006">
    <property type="entry name" value="DNA-binding transcriptional regulator NtrC"/>
    <property type="match status" value="1"/>
</dbReference>
<dbReference type="InterPro" id="IPR025944">
    <property type="entry name" value="Sigma_54_int_dom_CS"/>
</dbReference>
<dbReference type="SMART" id="SM00240">
    <property type="entry name" value="FHA"/>
    <property type="match status" value="1"/>
</dbReference>